<sequence length="151" mass="16505">MIKVIKKAFVVIGKEGSTLDGAGFIQKLWDDANGHFSEVAHLAKKDTNGNIVGIWGAMSDGSHAFNAWEDGFSKGLYLAGVECVDNAEAPAGWTKWIIPGYEYIVVENHNGAFEDTIKQMNEEGMSLVGAVHDYTDPATGKGYMYFPIREI</sequence>
<dbReference type="Proteomes" id="UP000053433">
    <property type="component" value="Unassembled WGS sequence"/>
</dbReference>
<dbReference type="InterPro" id="IPR011256">
    <property type="entry name" value="Reg_factor_effector_dom_sf"/>
</dbReference>
<evidence type="ECO:0000313" key="1">
    <source>
        <dbReference type="EMBL" id="KJF39975.1"/>
    </source>
</evidence>
<accession>A0A0D8IZ39</accession>
<evidence type="ECO:0000313" key="4">
    <source>
        <dbReference type="Proteomes" id="UP000053433"/>
    </source>
</evidence>
<comment type="caution">
    <text evidence="1">The sequence shown here is derived from an EMBL/GenBank/DDBJ whole genome shotgun (WGS) entry which is preliminary data.</text>
</comment>
<dbReference type="PATRIC" id="fig|1550024.3.peg.2163"/>
<name>A0A0D8IZ39_9FIRM</name>
<accession>A0A0W7TQJ7</accession>
<protein>
    <submittedName>
        <fullName evidence="1">Transcriptional regulator</fullName>
    </submittedName>
</protein>
<gene>
    <name evidence="2" type="ORF">ASJ35_10475</name>
    <name evidence="1" type="ORF">TQ39_09490</name>
</gene>
<dbReference type="RefSeq" id="WP_009323015.1">
    <property type="nucleotide sequence ID" value="NZ_DAWBJP010000011.1"/>
</dbReference>
<dbReference type="AlphaFoldDB" id="A0A0D8IZ39"/>
<dbReference type="GeneID" id="42856818"/>
<reference evidence="1" key="1">
    <citation type="submission" date="2015-02" db="EMBL/GenBank/DDBJ databases">
        <title>A novel member of the family Ruminococcaceae isolated from human feces.</title>
        <authorList>
            <person name="Shkoporov A.N."/>
            <person name="Chaplin A.V."/>
            <person name="Motuzova O.V."/>
            <person name="Kafarskaia L.I."/>
            <person name="Khokhlova E.V."/>
            <person name="Efimov B.A."/>
        </authorList>
    </citation>
    <scope>NUCLEOTIDE SEQUENCE [LARGE SCALE GENOMIC DNA]</scope>
    <source>
        <strain evidence="1">585-1</strain>
    </source>
</reference>
<dbReference type="Proteomes" id="UP000032483">
    <property type="component" value="Unassembled WGS sequence"/>
</dbReference>
<dbReference type="Gene3D" id="3.20.80.10">
    <property type="entry name" value="Regulatory factor, effector binding domain"/>
    <property type="match status" value="1"/>
</dbReference>
<reference evidence="2 4" key="2">
    <citation type="submission" date="2015-10" db="EMBL/GenBank/DDBJ databases">
        <title>A novel member of the family Ruminococcaceae isolated from human faeces.</title>
        <authorList>
            <person name="Shkoporov A.N."/>
            <person name="Chaplin A.V."/>
            <person name="Motuzova O.V."/>
            <person name="Kafarskaia L.I."/>
            <person name="Efimov B.A."/>
        </authorList>
    </citation>
    <scope>NUCLEOTIDE SEQUENCE [LARGE SCALE GENOMIC DNA]</scope>
    <source>
        <strain evidence="2 4">668</strain>
    </source>
</reference>
<evidence type="ECO:0000313" key="2">
    <source>
        <dbReference type="EMBL" id="KUE75999.1"/>
    </source>
</evidence>
<keyword evidence="3" id="KW-1185">Reference proteome</keyword>
<evidence type="ECO:0000313" key="3">
    <source>
        <dbReference type="Proteomes" id="UP000032483"/>
    </source>
</evidence>
<dbReference type="EMBL" id="JXXK01000011">
    <property type="protein sequence ID" value="KJF39975.1"/>
    <property type="molecule type" value="Genomic_DNA"/>
</dbReference>
<organism evidence="1 3">
    <name type="scientific">Ruthenibacterium lactatiformans</name>
    <dbReference type="NCBI Taxonomy" id="1550024"/>
    <lineage>
        <taxon>Bacteria</taxon>
        <taxon>Bacillati</taxon>
        <taxon>Bacillota</taxon>
        <taxon>Clostridia</taxon>
        <taxon>Eubacteriales</taxon>
        <taxon>Oscillospiraceae</taxon>
        <taxon>Ruthenibacterium</taxon>
    </lineage>
</organism>
<dbReference type="EMBL" id="LMUA01000013">
    <property type="protein sequence ID" value="KUE75999.1"/>
    <property type="molecule type" value="Genomic_DNA"/>
</dbReference>
<proteinExistence type="predicted"/>